<accession>A0AA36GB64</accession>
<feature type="non-terminal residue" evidence="1">
    <location>
        <position position="38"/>
    </location>
</feature>
<feature type="non-terminal residue" evidence="1">
    <location>
        <position position="1"/>
    </location>
</feature>
<gene>
    <name evidence="1" type="ORF">MSPICULIGERA_LOCUS17370</name>
</gene>
<proteinExistence type="predicted"/>
<comment type="caution">
    <text evidence="1">The sequence shown here is derived from an EMBL/GenBank/DDBJ whole genome shotgun (WGS) entry which is preliminary data.</text>
</comment>
<dbReference type="Proteomes" id="UP001177023">
    <property type="component" value="Unassembled WGS sequence"/>
</dbReference>
<reference evidence="1" key="1">
    <citation type="submission" date="2023-06" db="EMBL/GenBank/DDBJ databases">
        <authorList>
            <person name="Delattre M."/>
        </authorList>
    </citation>
    <scope>NUCLEOTIDE SEQUENCE</scope>
    <source>
        <strain evidence="1">AF72</strain>
    </source>
</reference>
<protein>
    <submittedName>
        <fullName evidence="1">Uncharacterized protein</fullName>
    </submittedName>
</protein>
<dbReference type="AlphaFoldDB" id="A0AA36GB64"/>
<organism evidence="1 2">
    <name type="scientific">Mesorhabditis spiculigera</name>
    <dbReference type="NCBI Taxonomy" id="96644"/>
    <lineage>
        <taxon>Eukaryota</taxon>
        <taxon>Metazoa</taxon>
        <taxon>Ecdysozoa</taxon>
        <taxon>Nematoda</taxon>
        <taxon>Chromadorea</taxon>
        <taxon>Rhabditida</taxon>
        <taxon>Rhabditina</taxon>
        <taxon>Rhabditomorpha</taxon>
        <taxon>Rhabditoidea</taxon>
        <taxon>Rhabditidae</taxon>
        <taxon>Mesorhabditinae</taxon>
        <taxon>Mesorhabditis</taxon>
    </lineage>
</organism>
<evidence type="ECO:0000313" key="2">
    <source>
        <dbReference type="Proteomes" id="UP001177023"/>
    </source>
</evidence>
<evidence type="ECO:0000313" key="1">
    <source>
        <dbReference type="EMBL" id="CAJ0579140.1"/>
    </source>
</evidence>
<name>A0AA36GB64_9BILA</name>
<dbReference type="EMBL" id="CATQJA010002655">
    <property type="protein sequence ID" value="CAJ0579140.1"/>
    <property type="molecule type" value="Genomic_DNA"/>
</dbReference>
<sequence>KTYHYGLEQMALIGEDRLLVEKRINSVSAGGASRPANC</sequence>
<keyword evidence="2" id="KW-1185">Reference proteome</keyword>